<evidence type="ECO:0000259" key="8">
    <source>
        <dbReference type="PROSITE" id="PS51194"/>
    </source>
</evidence>
<dbReference type="SMART" id="SM00490">
    <property type="entry name" value="HELICc"/>
    <property type="match status" value="1"/>
</dbReference>
<evidence type="ECO:0000256" key="4">
    <source>
        <dbReference type="ARBA" id="ARBA00022806"/>
    </source>
</evidence>
<dbReference type="GO" id="GO:0016787">
    <property type="term" value="F:hydrolase activity"/>
    <property type="evidence" value="ECO:0007669"/>
    <property type="project" value="UniProtKB-KW"/>
</dbReference>
<dbReference type="InterPro" id="IPR007502">
    <property type="entry name" value="Helicase-assoc_dom"/>
</dbReference>
<dbReference type="GO" id="GO:0003676">
    <property type="term" value="F:nucleic acid binding"/>
    <property type="evidence" value="ECO:0007669"/>
    <property type="project" value="InterPro"/>
</dbReference>
<dbReference type="GO" id="GO:0003724">
    <property type="term" value="F:RNA helicase activity"/>
    <property type="evidence" value="ECO:0007669"/>
    <property type="project" value="UniProtKB-EC"/>
</dbReference>
<evidence type="ECO:0000256" key="1">
    <source>
        <dbReference type="ARBA" id="ARBA00012552"/>
    </source>
</evidence>
<dbReference type="Pfam" id="PF08482">
    <property type="entry name" value="HrpB_C"/>
    <property type="match status" value="1"/>
</dbReference>
<dbReference type="PIRSF" id="PIRSF005496">
    <property type="entry name" value="ATP_hel_hrpB"/>
    <property type="match status" value="1"/>
</dbReference>
<protein>
    <recommendedName>
        <fullName evidence="1">RNA helicase</fullName>
        <ecNumber evidence="1">3.6.4.13</ecNumber>
    </recommendedName>
</protein>
<dbReference type="Pfam" id="PF00271">
    <property type="entry name" value="Helicase_C"/>
    <property type="match status" value="1"/>
</dbReference>
<dbReference type="InterPro" id="IPR011545">
    <property type="entry name" value="DEAD/DEAH_box_helicase_dom"/>
</dbReference>
<organism evidence="9 10">
    <name type="scientific">Luteococcus japonicus</name>
    <dbReference type="NCBI Taxonomy" id="33984"/>
    <lineage>
        <taxon>Bacteria</taxon>
        <taxon>Bacillati</taxon>
        <taxon>Actinomycetota</taxon>
        <taxon>Actinomycetes</taxon>
        <taxon>Propionibacteriales</taxon>
        <taxon>Propionibacteriaceae</taxon>
        <taxon>Luteococcus</taxon>
    </lineage>
</organism>
<dbReference type="PROSITE" id="PS51192">
    <property type="entry name" value="HELICASE_ATP_BIND_1"/>
    <property type="match status" value="1"/>
</dbReference>
<dbReference type="PROSITE" id="PS51194">
    <property type="entry name" value="HELICASE_CTER"/>
    <property type="match status" value="1"/>
</dbReference>
<keyword evidence="2" id="KW-0547">Nucleotide-binding</keyword>
<dbReference type="Proteomes" id="UP000275749">
    <property type="component" value="Unassembled WGS sequence"/>
</dbReference>
<dbReference type="InterPro" id="IPR027417">
    <property type="entry name" value="P-loop_NTPase"/>
</dbReference>
<dbReference type="AlphaFoldDB" id="A0A3N1ZVX4"/>
<proteinExistence type="predicted"/>
<dbReference type="CDD" id="cd18791">
    <property type="entry name" value="SF2_C_RHA"/>
    <property type="match status" value="1"/>
</dbReference>
<dbReference type="SMART" id="SM00487">
    <property type="entry name" value="DEXDc"/>
    <property type="match status" value="1"/>
</dbReference>
<keyword evidence="4 9" id="KW-0347">Helicase</keyword>
<dbReference type="InterPro" id="IPR013689">
    <property type="entry name" value="RNA_helicase_ATP-dep_HrpB_C"/>
</dbReference>
<dbReference type="InterPro" id="IPR002464">
    <property type="entry name" value="DNA/RNA_helicase_DEAH_CS"/>
</dbReference>
<evidence type="ECO:0000313" key="9">
    <source>
        <dbReference type="EMBL" id="ROR54999.1"/>
    </source>
</evidence>
<dbReference type="EMBL" id="RKHG01000001">
    <property type="protein sequence ID" value="ROR54999.1"/>
    <property type="molecule type" value="Genomic_DNA"/>
</dbReference>
<name>A0A3N1ZVX4_9ACTN</name>
<accession>A0A3N1ZVX4</accession>
<evidence type="ECO:0000256" key="6">
    <source>
        <dbReference type="SAM" id="MobiDB-lite"/>
    </source>
</evidence>
<dbReference type="Gene3D" id="3.40.50.300">
    <property type="entry name" value="P-loop containing nucleotide triphosphate hydrolases"/>
    <property type="match status" value="2"/>
</dbReference>
<dbReference type="InterPro" id="IPR014001">
    <property type="entry name" value="Helicase_ATP-bd"/>
</dbReference>
<reference evidence="9 10" key="1">
    <citation type="submission" date="2018-11" db="EMBL/GenBank/DDBJ databases">
        <title>Sequencing the genomes of 1000 actinobacteria strains.</title>
        <authorList>
            <person name="Klenk H.-P."/>
        </authorList>
    </citation>
    <scope>NUCLEOTIDE SEQUENCE [LARGE SCALE GENOMIC DNA]</scope>
    <source>
        <strain evidence="9 10">DSM 10546</strain>
    </source>
</reference>
<dbReference type="Pfam" id="PF04408">
    <property type="entry name" value="WHD_HA2"/>
    <property type="match status" value="1"/>
</dbReference>
<keyword evidence="3" id="KW-0378">Hydrolase</keyword>
<feature type="domain" description="Helicase ATP-binding" evidence="7">
    <location>
        <begin position="26"/>
        <end position="189"/>
    </location>
</feature>
<dbReference type="SMART" id="SM00847">
    <property type="entry name" value="HA2"/>
    <property type="match status" value="1"/>
</dbReference>
<evidence type="ECO:0000313" key="10">
    <source>
        <dbReference type="Proteomes" id="UP000275749"/>
    </source>
</evidence>
<dbReference type="InterPro" id="IPR001650">
    <property type="entry name" value="Helicase_C-like"/>
</dbReference>
<keyword evidence="5" id="KW-0067">ATP-binding</keyword>
<feature type="domain" description="Helicase C-terminal" evidence="8">
    <location>
        <begin position="224"/>
        <end position="393"/>
    </location>
</feature>
<dbReference type="PANTHER" id="PTHR43519">
    <property type="entry name" value="ATP-DEPENDENT RNA HELICASE HRPB"/>
    <property type="match status" value="1"/>
</dbReference>
<dbReference type="InterPro" id="IPR048333">
    <property type="entry name" value="HA2_WH"/>
</dbReference>
<feature type="region of interest" description="Disordered" evidence="6">
    <location>
        <begin position="826"/>
        <end position="853"/>
    </location>
</feature>
<dbReference type="Gene3D" id="1.20.120.1080">
    <property type="match status" value="1"/>
</dbReference>
<dbReference type="PROSITE" id="PS00690">
    <property type="entry name" value="DEAH_ATP_HELICASE"/>
    <property type="match status" value="1"/>
</dbReference>
<dbReference type="InterPro" id="IPR010225">
    <property type="entry name" value="HrpB"/>
</dbReference>
<gene>
    <name evidence="9" type="ORF">EDD41_2241</name>
</gene>
<dbReference type="Pfam" id="PF00270">
    <property type="entry name" value="DEAD"/>
    <property type="match status" value="1"/>
</dbReference>
<dbReference type="GO" id="GO:0005524">
    <property type="term" value="F:ATP binding"/>
    <property type="evidence" value="ECO:0007669"/>
    <property type="project" value="UniProtKB-KW"/>
</dbReference>
<dbReference type="RefSeq" id="WP_211336636.1">
    <property type="nucleotide sequence ID" value="NZ_RKHG01000001.1"/>
</dbReference>
<evidence type="ECO:0000259" key="7">
    <source>
        <dbReference type="PROSITE" id="PS51192"/>
    </source>
</evidence>
<evidence type="ECO:0000256" key="3">
    <source>
        <dbReference type="ARBA" id="ARBA00022801"/>
    </source>
</evidence>
<evidence type="ECO:0000256" key="2">
    <source>
        <dbReference type="ARBA" id="ARBA00022741"/>
    </source>
</evidence>
<evidence type="ECO:0000256" key="5">
    <source>
        <dbReference type="ARBA" id="ARBA00022840"/>
    </source>
</evidence>
<dbReference type="PANTHER" id="PTHR43519:SF1">
    <property type="entry name" value="ATP-DEPENDENT RNA HELICASE HRPB"/>
    <property type="match status" value="1"/>
</dbReference>
<comment type="caution">
    <text evidence="9">The sequence shown here is derived from an EMBL/GenBank/DDBJ whole genome shotgun (WGS) entry which is preliminary data.</text>
</comment>
<sequence>MTFEPMTFDLARIGAGLPVTDAREELGEALAGGIAVVQAPPGTGKTTLVPPLVANLLGAGEGRVVVTQPRRIAARAAARRLAHLSGGALGGEVGFSIRGENRTSAATRVEFVTTGVLVRRLLNDPALDGTGAIVLDEVHERSLDSDLAFAMVRELRELRPELRVVVMSATLDAERWAGLLGEHREDGVPAPVVAVAADLYPLEIRWAPAPPGVMRLDQRGITDAFLDHLASVTAEAMGQTQQGRALVFVPGAREAERVAQRLQNLGIEADALSGSLDARSQDRVLTDDGSRRVVVATAVAESSLTVPGVRIVVDAGLAREPRFDVGRQMGGLVTISEARASAEQRSGRAARLGPGLAIRCFSADDWPRMRPFPTPEVATADLTQAVLDLACWGAPRGVGMALPDELPPAAASLAEQTLQGLGALDTDGRATERGRRMARVPADPRLARALLDGAQLVGAGAAARAVALLSLDERAPGGDLEALQRQLRRGGAPAAARWKQETQRLESLLGRQSSARSREDPGALGLVAALAFPDRIARRRGGPESTSYLLASGTGAVLERGSSLAGHEWLAVTDAARSHTRDATGAVVRRAVPITRDVAEQAAEHLVGERLEASWSDGRVTARRVEALGAIELGAVRVAPTVEQGRRAVLDALREHGLGLDAPGLLSWPEAALGLRRRLALLHHVMGDPWPSMAEADLLERADAWLAPELEALASGRQAATLDLAQALRRLLPWPAAGRLDELVPERLEVPTGSHIRLVYPDDPSDRVVLAVKLQECFGLLTTPTVADGRVPVLMHLLSPAQRPLAITDDLASFWSNAYPGVRAENRGRYPRHPWPEDPLTAPPRRGTTRSGR</sequence>
<dbReference type="NCBIfam" id="TIGR01970">
    <property type="entry name" value="DEAH_box_HrpB"/>
    <property type="match status" value="1"/>
</dbReference>
<dbReference type="SUPFAM" id="SSF52540">
    <property type="entry name" value="P-loop containing nucleoside triphosphate hydrolases"/>
    <property type="match status" value="1"/>
</dbReference>
<dbReference type="CDD" id="cd17990">
    <property type="entry name" value="DEXHc_HrpB"/>
    <property type="match status" value="1"/>
</dbReference>
<dbReference type="EC" id="3.6.4.13" evidence="1"/>
<dbReference type="InterPro" id="IPR049614">
    <property type="entry name" value="HrpB_DEXH"/>
</dbReference>